<feature type="domain" description="N-acetyltransferase" evidence="3">
    <location>
        <begin position="6"/>
        <end position="146"/>
    </location>
</feature>
<keyword evidence="2 4" id="KW-0012">Acyltransferase</keyword>
<dbReference type="Gene3D" id="3.40.630.30">
    <property type="match status" value="1"/>
</dbReference>
<dbReference type="CDD" id="cd04301">
    <property type="entry name" value="NAT_SF"/>
    <property type="match status" value="1"/>
</dbReference>
<organism evidence="4 5">
    <name type="scientific">Brachybacterium rhamnosum</name>
    <dbReference type="NCBI Taxonomy" id="173361"/>
    <lineage>
        <taxon>Bacteria</taxon>
        <taxon>Bacillati</taxon>
        <taxon>Actinomycetota</taxon>
        <taxon>Actinomycetes</taxon>
        <taxon>Micrococcales</taxon>
        <taxon>Dermabacteraceae</taxon>
        <taxon>Brachybacterium</taxon>
    </lineage>
</organism>
<dbReference type="PANTHER" id="PTHR43877">
    <property type="entry name" value="AMINOALKYLPHOSPHONATE N-ACETYLTRANSFERASE-RELATED-RELATED"/>
    <property type="match status" value="1"/>
</dbReference>
<reference evidence="5" key="1">
    <citation type="journal article" date="2019" name="Int. J. Syst. Evol. Microbiol.">
        <title>The Global Catalogue of Microorganisms (GCM) 10K type strain sequencing project: providing services to taxonomists for standard genome sequencing and annotation.</title>
        <authorList>
            <consortium name="The Broad Institute Genomics Platform"/>
            <consortium name="The Broad Institute Genome Sequencing Center for Infectious Disease"/>
            <person name="Wu L."/>
            <person name="Ma J."/>
        </authorList>
    </citation>
    <scope>NUCLEOTIDE SEQUENCE [LARGE SCALE GENOMIC DNA]</scope>
    <source>
        <strain evidence="5">JCM 11650</strain>
    </source>
</reference>
<dbReference type="RefSeq" id="WP_343903875.1">
    <property type="nucleotide sequence ID" value="NZ_BAAAIS010000002.1"/>
</dbReference>
<dbReference type="InterPro" id="IPR016181">
    <property type="entry name" value="Acyl_CoA_acyltransferase"/>
</dbReference>
<dbReference type="EC" id="2.3.-.-" evidence="4"/>
<dbReference type="InterPro" id="IPR000182">
    <property type="entry name" value="GNAT_dom"/>
</dbReference>
<dbReference type="Proteomes" id="UP001597280">
    <property type="component" value="Unassembled WGS sequence"/>
</dbReference>
<accession>A0ABW4PWU1</accession>
<protein>
    <submittedName>
        <fullName evidence="4">GNAT family N-acetyltransferase</fullName>
        <ecNumber evidence="4">2.3.-.-</ecNumber>
    </submittedName>
</protein>
<gene>
    <name evidence="4" type="ORF">ACFSDA_05900</name>
</gene>
<dbReference type="EMBL" id="JBHUFL010000002">
    <property type="protein sequence ID" value="MFD1834607.1"/>
    <property type="molecule type" value="Genomic_DNA"/>
</dbReference>
<evidence type="ECO:0000256" key="1">
    <source>
        <dbReference type="ARBA" id="ARBA00022679"/>
    </source>
</evidence>
<evidence type="ECO:0000313" key="5">
    <source>
        <dbReference type="Proteomes" id="UP001597280"/>
    </source>
</evidence>
<evidence type="ECO:0000256" key="2">
    <source>
        <dbReference type="ARBA" id="ARBA00023315"/>
    </source>
</evidence>
<name>A0ABW4PWU1_9MICO</name>
<evidence type="ECO:0000259" key="3">
    <source>
        <dbReference type="PROSITE" id="PS51186"/>
    </source>
</evidence>
<keyword evidence="5" id="KW-1185">Reference proteome</keyword>
<dbReference type="PROSITE" id="PS51186">
    <property type="entry name" value="GNAT"/>
    <property type="match status" value="1"/>
</dbReference>
<dbReference type="InterPro" id="IPR050832">
    <property type="entry name" value="Bact_Acetyltransf"/>
</dbReference>
<sequence>MAALDWRFRPATAQDAPWMAELRAEVMRPDLERLGRFDERRVRERFLTAYVPAHTRVIVADGGDAGLVALRPDGDALWVEHFYLSPQVQGRGIGGQVLAAIRAEHPAALLRLDVLQGSPARRLYERSGFVLEDEDPVDVYMAAAPQRG</sequence>
<dbReference type="GO" id="GO:0016746">
    <property type="term" value="F:acyltransferase activity"/>
    <property type="evidence" value="ECO:0007669"/>
    <property type="project" value="UniProtKB-KW"/>
</dbReference>
<proteinExistence type="predicted"/>
<dbReference type="Pfam" id="PF13508">
    <property type="entry name" value="Acetyltransf_7"/>
    <property type="match status" value="1"/>
</dbReference>
<keyword evidence="1 4" id="KW-0808">Transferase</keyword>
<dbReference type="SUPFAM" id="SSF55729">
    <property type="entry name" value="Acyl-CoA N-acyltransferases (Nat)"/>
    <property type="match status" value="1"/>
</dbReference>
<dbReference type="PANTHER" id="PTHR43877:SF2">
    <property type="entry name" value="AMINOALKYLPHOSPHONATE N-ACETYLTRANSFERASE-RELATED"/>
    <property type="match status" value="1"/>
</dbReference>
<evidence type="ECO:0000313" key="4">
    <source>
        <dbReference type="EMBL" id="MFD1834607.1"/>
    </source>
</evidence>
<comment type="caution">
    <text evidence="4">The sequence shown here is derived from an EMBL/GenBank/DDBJ whole genome shotgun (WGS) entry which is preliminary data.</text>
</comment>